<proteinExistence type="predicted"/>
<reference evidence="1" key="1">
    <citation type="submission" date="2020-09" db="EMBL/GenBank/DDBJ databases">
        <title>A novel bacterium of genus Paenibacillus, isolated from South China Sea.</title>
        <authorList>
            <person name="Huang H."/>
            <person name="Mo K."/>
            <person name="Hu Y."/>
        </authorList>
    </citation>
    <scope>NUCLEOTIDE SEQUENCE</scope>
    <source>
        <strain evidence="1">IB182496</strain>
    </source>
</reference>
<dbReference type="EMBL" id="JACXIZ010000044">
    <property type="protein sequence ID" value="MBD2847757.1"/>
    <property type="molecule type" value="Genomic_DNA"/>
</dbReference>
<protein>
    <submittedName>
        <fullName evidence="1">Uncharacterized protein</fullName>
    </submittedName>
</protein>
<name>A0A927GUJ0_9BACL</name>
<dbReference type="Proteomes" id="UP000621560">
    <property type="component" value="Unassembled WGS sequence"/>
</dbReference>
<keyword evidence="2" id="KW-1185">Reference proteome</keyword>
<accession>A0A927GUJ0</accession>
<evidence type="ECO:0000313" key="1">
    <source>
        <dbReference type="EMBL" id="MBD2847757.1"/>
    </source>
</evidence>
<evidence type="ECO:0000313" key="2">
    <source>
        <dbReference type="Proteomes" id="UP000621560"/>
    </source>
</evidence>
<organism evidence="1 2">
    <name type="scientific">Paenibacillus sabuli</name>
    <dbReference type="NCBI Taxonomy" id="2772509"/>
    <lineage>
        <taxon>Bacteria</taxon>
        <taxon>Bacillati</taxon>
        <taxon>Bacillota</taxon>
        <taxon>Bacilli</taxon>
        <taxon>Bacillales</taxon>
        <taxon>Paenibacillaceae</taxon>
        <taxon>Paenibacillus</taxon>
    </lineage>
</organism>
<gene>
    <name evidence="1" type="ORF">IDH44_21400</name>
</gene>
<dbReference type="AlphaFoldDB" id="A0A927GUJ0"/>
<comment type="caution">
    <text evidence="1">The sequence shown here is derived from an EMBL/GenBank/DDBJ whole genome shotgun (WGS) entry which is preliminary data.</text>
</comment>
<sequence>MNGREERLLTPHEQRRWRRRREELEQWLQRDKVRVRGKRLVQWRELTVDHELLPALTELRRKGVETEYSCAGVSALDEPLEHSLYAYVTIHASEAADRYVELAIARMRHRLCATYDPQRRIYDLSSMHVGYNRSFCTLLYRCARLLPH</sequence>